<proteinExistence type="predicted"/>
<sequence length="161" mass="18181">MPNIRPAKSEDIQKIAEIESLCFPESEAASLKSFTERFQVFPECFFVLEVNGEIAGHINGCRYHKAELPDELFENANLHNPNGMYQTVFGLAVAPSHQRKGYASILTKHLIEVCKQRNLTGMVLTCKEHLIPFYQNHGFTSQGQSDSSHGGALWYDMTIEF</sequence>
<dbReference type="GO" id="GO:0008080">
    <property type="term" value="F:N-acetyltransferase activity"/>
    <property type="evidence" value="ECO:0007669"/>
    <property type="project" value="UniProtKB-ARBA"/>
</dbReference>
<dbReference type="SUPFAM" id="SSF55729">
    <property type="entry name" value="Acyl-CoA N-acyltransferases (Nat)"/>
    <property type="match status" value="1"/>
</dbReference>
<protein>
    <submittedName>
        <fullName evidence="4">N-acetyltransferase GCN5</fullName>
    </submittedName>
</protein>
<accession>A0AAV5NTJ3</accession>
<dbReference type="PANTHER" id="PTHR10908:SF0">
    <property type="entry name" value="SEROTONIN N-ACETYLTRANSFERASE"/>
    <property type="match status" value="1"/>
</dbReference>
<evidence type="ECO:0000313" key="4">
    <source>
        <dbReference type="EMBL" id="GLQ73927.1"/>
    </source>
</evidence>
<name>A0AAV5NTJ3_9VIBR</name>
<evidence type="ECO:0000256" key="2">
    <source>
        <dbReference type="ARBA" id="ARBA00023315"/>
    </source>
</evidence>
<keyword evidence="5" id="KW-1185">Reference proteome</keyword>
<comment type="caution">
    <text evidence="4">The sequence shown here is derived from an EMBL/GenBank/DDBJ whole genome shotgun (WGS) entry which is preliminary data.</text>
</comment>
<dbReference type="InterPro" id="IPR000182">
    <property type="entry name" value="GNAT_dom"/>
</dbReference>
<feature type="domain" description="N-acetyltransferase" evidence="3">
    <location>
        <begin position="2"/>
        <end position="160"/>
    </location>
</feature>
<dbReference type="AlphaFoldDB" id="A0AAV5NTJ3"/>
<dbReference type="Gene3D" id="3.40.630.30">
    <property type="match status" value="1"/>
</dbReference>
<evidence type="ECO:0000259" key="3">
    <source>
        <dbReference type="PROSITE" id="PS51186"/>
    </source>
</evidence>
<keyword evidence="2" id="KW-0012">Acyltransferase</keyword>
<dbReference type="InterPro" id="IPR051635">
    <property type="entry name" value="SNAT-like"/>
</dbReference>
<evidence type="ECO:0000256" key="1">
    <source>
        <dbReference type="ARBA" id="ARBA00022679"/>
    </source>
</evidence>
<keyword evidence="1" id="KW-0808">Transferase</keyword>
<dbReference type="PROSITE" id="PS51186">
    <property type="entry name" value="GNAT"/>
    <property type="match status" value="1"/>
</dbReference>
<dbReference type="InterPro" id="IPR016181">
    <property type="entry name" value="Acyl_CoA_acyltransferase"/>
</dbReference>
<evidence type="ECO:0000313" key="5">
    <source>
        <dbReference type="Proteomes" id="UP001156690"/>
    </source>
</evidence>
<reference evidence="5" key="1">
    <citation type="journal article" date="2019" name="Int. J. Syst. Evol. Microbiol.">
        <title>The Global Catalogue of Microorganisms (GCM) 10K type strain sequencing project: providing services to taxonomists for standard genome sequencing and annotation.</title>
        <authorList>
            <consortium name="The Broad Institute Genomics Platform"/>
            <consortium name="The Broad Institute Genome Sequencing Center for Infectious Disease"/>
            <person name="Wu L."/>
            <person name="Ma J."/>
        </authorList>
    </citation>
    <scope>NUCLEOTIDE SEQUENCE [LARGE SCALE GENOMIC DNA]</scope>
    <source>
        <strain evidence="5">NBRC 15640</strain>
    </source>
</reference>
<dbReference type="Pfam" id="PF00583">
    <property type="entry name" value="Acetyltransf_1"/>
    <property type="match status" value="1"/>
</dbReference>
<dbReference type="Proteomes" id="UP001156690">
    <property type="component" value="Unassembled WGS sequence"/>
</dbReference>
<organism evidence="4 5">
    <name type="scientific">Vibrio penaeicida</name>
    <dbReference type="NCBI Taxonomy" id="104609"/>
    <lineage>
        <taxon>Bacteria</taxon>
        <taxon>Pseudomonadati</taxon>
        <taxon>Pseudomonadota</taxon>
        <taxon>Gammaproteobacteria</taxon>
        <taxon>Vibrionales</taxon>
        <taxon>Vibrionaceae</taxon>
        <taxon>Vibrio</taxon>
    </lineage>
</organism>
<dbReference type="PANTHER" id="PTHR10908">
    <property type="entry name" value="SEROTONIN N-ACETYLTRANSFERASE"/>
    <property type="match status" value="1"/>
</dbReference>
<dbReference type="RefSeq" id="WP_126609145.1">
    <property type="nucleotide sequence ID" value="NZ_AP025145.1"/>
</dbReference>
<dbReference type="CDD" id="cd04301">
    <property type="entry name" value="NAT_SF"/>
    <property type="match status" value="1"/>
</dbReference>
<dbReference type="EMBL" id="BSNX01000041">
    <property type="protein sequence ID" value="GLQ73927.1"/>
    <property type="molecule type" value="Genomic_DNA"/>
</dbReference>
<gene>
    <name evidence="4" type="ORF">GCM10007932_32870</name>
</gene>